<evidence type="ECO:0000256" key="1">
    <source>
        <dbReference type="ARBA" id="ARBA00022490"/>
    </source>
</evidence>
<dbReference type="Pfam" id="PF04345">
    <property type="entry name" value="Chor_lyase"/>
    <property type="match status" value="1"/>
</dbReference>
<dbReference type="GO" id="GO:0005829">
    <property type="term" value="C:cytosol"/>
    <property type="evidence" value="ECO:0007669"/>
    <property type="project" value="TreeGrafter"/>
</dbReference>
<sequence>MHAEMAVWSFSGPVVTLRAFSLSASATMMQTSAVTGPESHSLQRLHWRSEPPASGMPRQWLQDTGSLTAKLQTFTGGQLRVRVLAEGRCRAAPGHPRPPGSRTLRQLPGLYWQRKVVLHAGATNLIRAVTLVPLPQQRLIRRLRLLGSKPLGAFLFAQPGLQRLQMDFAALDWGLARRSWFRIGRDEIVLVEVFLNSLLEQL</sequence>
<dbReference type="PANTHER" id="PTHR38683">
    <property type="entry name" value="CHORISMATE PYRUVATE-LYASE"/>
    <property type="match status" value="1"/>
</dbReference>
<dbReference type="InterPro" id="IPR007440">
    <property type="entry name" value="Chorismate--pyruvate_lyase"/>
</dbReference>
<accession>A0A4Z0W3C6</accession>
<proteinExistence type="predicted"/>
<keyword evidence="2" id="KW-0831">Ubiquinone biosynthesis</keyword>
<evidence type="ECO:0000313" key="5">
    <source>
        <dbReference type="Proteomes" id="UP000297475"/>
    </source>
</evidence>
<keyword evidence="3 4" id="KW-0456">Lyase</keyword>
<evidence type="ECO:0000313" key="4">
    <source>
        <dbReference type="EMBL" id="TGG91539.1"/>
    </source>
</evidence>
<reference evidence="4 5" key="1">
    <citation type="submission" date="2019-04" db="EMBL/GenBank/DDBJ databases">
        <title>Natronospirillum operosus gen. nov., sp. nov., a haloalkaliphilic satellite isolated from decaying biomass of laboratory culture of cyanobacterium Geitlerinema sp. and proposal of Natronospirillaceae fam. nov. and Saccharospirillaceae fam. nov.</title>
        <authorList>
            <person name="Kevbrin V."/>
            <person name="Boltyanskaya Y."/>
            <person name="Koziaeva V."/>
            <person name="Grouzdev D.S."/>
            <person name="Park M."/>
            <person name="Cho J."/>
        </authorList>
    </citation>
    <scope>NUCLEOTIDE SEQUENCE [LARGE SCALE GENOMIC DNA]</scope>
    <source>
        <strain evidence="4 5">G-116</strain>
    </source>
</reference>
<evidence type="ECO:0000256" key="3">
    <source>
        <dbReference type="ARBA" id="ARBA00023239"/>
    </source>
</evidence>
<dbReference type="InterPro" id="IPR028978">
    <property type="entry name" value="Chorismate_lyase_/UTRA_dom_sf"/>
</dbReference>
<dbReference type="Proteomes" id="UP000297475">
    <property type="component" value="Unassembled WGS sequence"/>
</dbReference>
<dbReference type="AlphaFoldDB" id="A0A4Z0W3C6"/>
<gene>
    <name evidence="4" type="ORF">E4656_16045</name>
</gene>
<dbReference type="EMBL" id="SRMF01000008">
    <property type="protein sequence ID" value="TGG91539.1"/>
    <property type="molecule type" value="Genomic_DNA"/>
</dbReference>
<comment type="caution">
    <text evidence="4">The sequence shown here is derived from an EMBL/GenBank/DDBJ whole genome shotgun (WGS) entry which is preliminary data.</text>
</comment>
<dbReference type="SUPFAM" id="SSF64288">
    <property type="entry name" value="Chorismate lyase-like"/>
    <property type="match status" value="1"/>
</dbReference>
<protein>
    <submittedName>
        <fullName evidence="4">Chorismate lyase</fullName>
    </submittedName>
</protein>
<dbReference type="GO" id="GO:0008813">
    <property type="term" value="F:chorismate lyase activity"/>
    <property type="evidence" value="ECO:0007669"/>
    <property type="project" value="InterPro"/>
</dbReference>
<dbReference type="Gene3D" id="3.40.1410.10">
    <property type="entry name" value="Chorismate lyase-like"/>
    <property type="match status" value="1"/>
</dbReference>
<keyword evidence="5" id="KW-1185">Reference proteome</keyword>
<keyword evidence="1" id="KW-0963">Cytoplasm</keyword>
<organism evidence="4 5">
    <name type="scientific">Natronospirillum operosum</name>
    <dbReference type="NCBI Taxonomy" id="2759953"/>
    <lineage>
        <taxon>Bacteria</taxon>
        <taxon>Pseudomonadati</taxon>
        <taxon>Pseudomonadota</taxon>
        <taxon>Gammaproteobacteria</taxon>
        <taxon>Oceanospirillales</taxon>
        <taxon>Natronospirillaceae</taxon>
        <taxon>Natronospirillum</taxon>
    </lineage>
</organism>
<dbReference type="PANTHER" id="PTHR38683:SF1">
    <property type="entry name" value="CHORISMATE PYRUVATE-LYASE"/>
    <property type="match status" value="1"/>
</dbReference>
<name>A0A4Z0W3C6_9GAMM</name>
<evidence type="ECO:0000256" key="2">
    <source>
        <dbReference type="ARBA" id="ARBA00022688"/>
    </source>
</evidence>
<dbReference type="GO" id="GO:0006744">
    <property type="term" value="P:ubiquinone biosynthetic process"/>
    <property type="evidence" value="ECO:0007669"/>
    <property type="project" value="UniProtKB-KW"/>
</dbReference>
<dbReference type="OrthoDB" id="9789493at2"/>